<dbReference type="SUPFAM" id="SSF47384">
    <property type="entry name" value="Homodimeric domain of signal transducing histidine kinase"/>
    <property type="match status" value="1"/>
</dbReference>
<evidence type="ECO:0000256" key="4">
    <source>
        <dbReference type="SAM" id="Phobius"/>
    </source>
</evidence>
<comment type="catalytic activity">
    <reaction evidence="1">
        <text>ATP + protein L-histidine = ADP + protein N-phospho-L-histidine.</text>
        <dbReference type="EC" id="2.7.13.3"/>
    </reaction>
</comment>
<dbReference type="InterPro" id="IPR036097">
    <property type="entry name" value="HisK_dim/P_sf"/>
</dbReference>
<dbReference type="AlphaFoldDB" id="A0A290HDZ6"/>
<dbReference type="InterPro" id="IPR036890">
    <property type="entry name" value="HATPase_C_sf"/>
</dbReference>
<evidence type="ECO:0000256" key="3">
    <source>
        <dbReference type="ARBA" id="ARBA00022553"/>
    </source>
</evidence>
<accession>A0A290HDZ6</accession>
<reference evidence="7" key="1">
    <citation type="submission" date="2017-09" db="EMBL/GenBank/DDBJ databases">
        <title>The complete genome of Sulfurospirillum sp. JPD-1.</title>
        <authorList>
            <person name="Goris T."/>
        </authorList>
    </citation>
    <scope>NUCLEOTIDE SEQUENCE [LARGE SCALE GENOMIC DNA]</scope>
    <source>
        <strain evidence="7">JPD-1</strain>
    </source>
</reference>
<evidence type="ECO:0000256" key="1">
    <source>
        <dbReference type="ARBA" id="ARBA00000085"/>
    </source>
</evidence>
<dbReference type="GO" id="GO:0000155">
    <property type="term" value="F:phosphorelay sensor kinase activity"/>
    <property type="evidence" value="ECO:0007669"/>
    <property type="project" value="InterPro"/>
</dbReference>
<protein>
    <recommendedName>
        <fullName evidence="2">histidine kinase</fullName>
        <ecNumber evidence="2">2.7.13.3</ecNumber>
    </recommendedName>
</protein>
<keyword evidence="3" id="KW-0597">Phosphoprotein</keyword>
<dbReference type="PROSITE" id="PS50109">
    <property type="entry name" value="HIS_KIN"/>
    <property type="match status" value="1"/>
</dbReference>
<dbReference type="RefSeq" id="WP_226372174.1">
    <property type="nucleotide sequence ID" value="NZ_CP023275.1"/>
</dbReference>
<dbReference type="EC" id="2.7.13.3" evidence="2"/>
<dbReference type="InterPro" id="IPR000014">
    <property type="entry name" value="PAS"/>
</dbReference>
<dbReference type="PANTHER" id="PTHR43065">
    <property type="entry name" value="SENSOR HISTIDINE KINASE"/>
    <property type="match status" value="1"/>
</dbReference>
<evidence type="ECO:0000259" key="5">
    <source>
        <dbReference type="PROSITE" id="PS50109"/>
    </source>
</evidence>
<dbReference type="Pfam" id="PF02518">
    <property type="entry name" value="HATPase_c"/>
    <property type="match status" value="1"/>
</dbReference>
<dbReference type="InterPro" id="IPR003594">
    <property type="entry name" value="HATPase_dom"/>
</dbReference>
<dbReference type="InterPro" id="IPR035965">
    <property type="entry name" value="PAS-like_dom_sf"/>
</dbReference>
<dbReference type="CDD" id="cd00130">
    <property type="entry name" value="PAS"/>
    <property type="match status" value="1"/>
</dbReference>
<dbReference type="SUPFAM" id="SSF55874">
    <property type="entry name" value="ATPase domain of HSP90 chaperone/DNA topoisomerase II/histidine kinase"/>
    <property type="match status" value="1"/>
</dbReference>
<sequence>MVYIISDDAYSSLAIKEQIIDESNNFQDKFRVVFDNKIDFNKIDEKIDKLPKHSVILFTSFYRDMNGVYIPYHRLRSFFQRSKFPVFALNHIHLGEGIIGGYMINPYDQGALAAKKAFELINGKKIASVPIETPSSSYFFDNNILRKYGIPLTDVPSPAEVINGVESFYEKHRRFVENAFALMPLLLLLTTILVLNIIKRISLEKELLRQGKLDYVLLNNIQSAIFWKANDGKILGCNDLLCEIIERDKIDIIGKNVQEIMPGFCDKIQEVPLDCPTSAEIVMKMPFKDKIIFSVRRTYYTDENNQEAGVVTILTDVTEKRRIETERKRHEQFVIQRSKQSEVGEMIASIAHQWKTPLVEISAIAQELIYKRRKKVLGEEDTQKVVDDIMTQVKYMSNTIDDFRQFIKPSSTQTAFDVREAIDTLLSVVNHNVKYNYITINIIQPSKESLLAFGYPNEFKQCVLNIINNAKDSIVKKRESKNTDGIIEIELSSDDTHIYLSISDDGCGIEKSKLESIFDPFMSTKEHGDGFGLYMARLIIEDKMGGKIIAKQKENGAQICITIKKAKGAA</sequence>
<keyword evidence="6" id="KW-0418">Kinase</keyword>
<dbReference type="SUPFAM" id="SSF55785">
    <property type="entry name" value="PYP-like sensor domain (PAS domain)"/>
    <property type="match status" value="1"/>
</dbReference>
<proteinExistence type="predicted"/>
<dbReference type="EMBL" id="CP023275">
    <property type="protein sequence ID" value="ATB69753.1"/>
    <property type="molecule type" value="Genomic_DNA"/>
</dbReference>
<gene>
    <name evidence="6" type="ORF">SJPD1_1647</name>
</gene>
<keyword evidence="4" id="KW-0812">Transmembrane</keyword>
<dbReference type="Gene3D" id="3.30.450.20">
    <property type="entry name" value="PAS domain"/>
    <property type="match status" value="1"/>
</dbReference>
<dbReference type="SMART" id="SM00387">
    <property type="entry name" value="HATPase_c"/>
    <property type="match status" value="1"/>
</dbReference>
<dbReference type="InterPro" id="IPR005467">
    <property type="entry name" value="His_kinase_dom"/>
</dbReference>
<keyword evidence="4" id="KW-0472">Membrane</keyword>
<dbReference type="InterPro" id="IPR003661">
    <property type="entry name" value="HisK_dim/P_dom"/>
</dbReference>
<evidence type="ECO:0000313" key="6">
    <source>
        <dbReference type="EMBL" id="ATB69753.1"/>
    </source>
</evidence>
<dbReference type="PRINTS" id="PR00344">
    <property type="entry name" value="BCTRLSENSOR"/>
</dbReference>
<dbReference type="KEGG" id="sulj:SJPD1_1647"/>
<dbReference type="Gene3D" id="3.30.565.10">
    <property type="entry name" value="Histidine kinase-like ATPase, C-terminal domain"/>
    <property type="match status" value="1"/>
</dbReference>
<evidence type="ECO:0000256" key="2">
    <source>
        <dbReference type="ARBA" id="ARBA00012438"/>
    </source>
</evidence>
<name>A0A290HDZ6_9BACT</name>
<organism evidence="6 7">
    <name type="scientific">Sulfurospirillum diekertiae</name>
    <dbReference type="NCBI Taxonomy" id="1854492"/>
    <lineage>
        <taxon>Bacteria</taxon>
        <taxon>Pseudomonadati</taxon>
        <taxon>Campylobacterota</taxon>
        <taxon>Epsilonproteobacteria</taxon>
        <taxon>Campylobacterales</taxon>
        <taxon>Sulfurospirillaceae</taxon>
        <taxon>Sulfurospirillum</taxon>
    </lineage>
</organism>
<feature type="transmembrane region" description="Helical" evidence="4">
    <location>
        <begin position="179"/>
        <end position="198"/>
    </location>
</feature>
<dbReference type="Gene3D" id="1.10.287.130">
    <property type="match status" value="1"/>
</dbReference>
<dbReference type="Proteomes" id="UP000217349">
    <property type="component" value="Chromosome"/>
</dbReference>
<dbReference type="Pfam" id="PF00512">
    <property type="entry name" value="HisKA"/>
    <property type="match status" value="1"/>
</dbReference>
<keyword evidence="4" id="KW-1133">Transmembrane helix</keyword>
<dbReference type="InterPro" id="IPR004358">
    <property type="entry name" value="Sig_transdc_His_kin-like_C"/>
</dbReference>
<evidence type="ECO:0000313" key="7">
    <source>
        <dbReference type="Proteomes" id="UP000217349"/>
    </source>
</evidence>
<dbReference type="PANTHER" id="PTHR43065:SF42">
    <property type="entry name" value="TWO-COMPONENT SENSOR PPRA"/>
    <property type="match status" value="1"/>
</dbReference>
<dbReference type="CDD" id="cd00082">
    <property type="entry name" value="HisKA"/>
    <property type="match status" value="1"/>
</dbReference>
<feature type="domain" description="Histidine kinase" evidence="5">
    <location>
        <begin position="349"/>
        <end position="567"/>
    </location>
</feature>
<keyword evidence="6" id="KW-0808">Transferase</keyword>